<evidence type="ECO:0000313" key="2">
    <source>
        <dbReference type="EMBL" id="PKB41204.1"/>
    </source>
</evidence>
<gene>
    <name evidence="2" type="ORF">ATL51_0166</name>
</gene>
<feature type="transmembrane region" description="Helical" evidence="1">
    <location>
        <begin position="6"/>
        <end position="30"/>
    </location>
</feature>
<dbReference type="EMBL" id="PHUJ01000002">
    <property type="protein sequence ID" value="PKB41204.1"/>
    <property type="molecule type" value="Genomic_DNA"/>
</dbReference>
<dbReference type="Pfam" id="PF10067">
    <property type="entry name" value="DUF2306"/>
    <property type="match status" value="1"/>
</dbReference>
<organism evidence="2 3">
    <name type="scientific">Pseudonocardia alni</name>
    <name type="common">Amycolata alni</name>
    <dbReference type="NCBI Taxonomy" id="33907"/>
    <lineage>
        <taxon>Bacteria</taxon>
        <taxon>Bacillati</taxon>
        <taxon>Actinomycetota</taxon>
        <taxon>Actinomycetes</taxon>
        <taxon>Pseudonocardiales</taxon>
        <taxon>Pseudonocardiaceae</taxon>
        <taxon>Pseudonocardia</taxon>
    </lineage>
</organism>
<keyword evidence="1" id="KW-0472">Membrane</keyword>
<sequence length="160" mass="17066">MDLAAALAGTVAVHVGCGVVAVACGAGAMLTRKGSRRHRRFGRFYLTALAGLGLTAPVLAAVDWAHRWHLAVLGVFALGAAATGLAAVRLLRPARLAVHITGMSTAYMIMLTAFYVDNGPRLPLWNQLPVLALWFLPAAVGAPVLIRALRRYRRPRPAPR</sequence>
<evidence type="ECO:0000256" key="1">
    <source>
        <dbReference type="SAM" id="Phobius"/>
    </source>
</evidence>
<reference evidence="2 3" key="1">
    <citation type="submission" date="2017-11" db="EMBL/GenBank/DDBJ databases">
        <title>Sequencing the genomes of 1000 actinobacteria strains.</title>
        <authorList>
            <person name="Klenk H.-P."/>
        </authorList>
    </citation>
    <scope>NUCLEOTIDE SEQUENCE [LARGE SCALE GENOMIC DNA]</scope>
    <source>
        <strain evidence="2 3">DSM 44104</strain>
    </source>
</reference>
<dbReference type="Proteomes" id="UP000232453">
    <property type="component" value="Unassembled WGS sequence"/>
</dbReference>
<protein>
    <submittedName>
        <fullName evidence="2">Membrane protein DUF2306</fullName>
    </submittedName>
</protein>
<name>A0AA44UVA9_PSEA5</name>
<keyword evidence="1" id="KW-1133">Transmembrane helix</keyword>
<dbReference type="InterPro" id="IPR018750">
    <property type="entry name" value="DUF2306_membrane"/>
</dbReference>
<feature type="transmembrane region" description="Helical" evidence="1">
    <location>
        <begin position="42"/>
        <end position="62"/>
    </location>
</feature>
<evidence type="ECO:0000313" key="3">
    <source>
        <dbReference type="Proteomes" id="UP000232453"/>
    </source>
</evidence>
<feature type="transmembrane region" description="Helical" evidence="1">
    <location>
        <begin position="128"/>
        <end position="146"/>
    </location>
</feature>
<keyword evidence="1" id="KW-0812">Transmembrane</keyword>
<feature type="transmembrane region" description="Helical" evidence="1">
    <location>
        <begin position="68"/>
        <end position="91"/>
    </location>
</feature>
<feature type="transmembrane region" description="Helical" evidence="1">
    <location>
        <begin position="96"/>
        <end position="116"/>
    </location>
</feature>
<dbReference type="AlphaFoldDB" id="A0AA44UVA9"/>
<comment type="caution">
    <text evidence="2">The sequence shown here is derived from an EMBL/GenBank/DDBJ whole genome shotgun (WGS) entry which is preliminary data.</text>
</comment>
<dbReference type="RefSeq" id="WP_208622873.1">
    <property type="nucleotide sequence ID" value="NZ_JBEPFP010000014.1"/>
</dbReference>
<accession>A0AA44UVA9</accession>
<proteinExistence type="predicted"/>